<dbReference type="AlphaFoldDB" id="A0AAV3UNA6"/>
<sequence length="94" mass="10815">MDATELDRRLREEFDPPEGARRVVVREARDLVDSGDYRADAGVELTAEAIISNLSDAPKEQSLPEKWNWWMGSLGIAYGGYTEFLIVRWERTNR</sequence>
<keyword evidence="2" id="KW-1185">Reference proteome</keyword>
<dbReference type="Pfam" id="PF26484">
    <property type="entry name" value="WNWW"/>
    <property type="match status" value="1"/>
</dbReference>
<proteinExistence type="predicted"/>
<dbReference type="InterPro" id="IPR058716">
    <property type="entry name" value="WNWW_dom-containing"/>
</dbReference>
<reference evidence="1 2" key="1">
    <citation type="journal article" date="2019" name="Int. J. Syst. Evol. Microbiol.">
        <title>The Global Catalogue of Microorganisms (GCM) 10K type strain sequencing project: providing services to taxonomists for standard genome sequencing and annotation.</title>
        <authorList>
            <consortium name="The Broad Institute Genomics Platform"/>
            <consortium name="The Broad Institute Genome Sequencing Center for Infectious Disease"/>
            <person name="Wu L."/>
            <person name="Ma J."/>
        </authorList>
    </citation>
    <scope>NUCLEOTIDE SEQUENCE [LARGE SCALE GENOMIC DNA]</scope>
    <source>
        <strain evidence="1 2">JCM 17504</strain>
    </source>
</reference>
<gene>
    <name evidence="1" type="ORF">GCM10025751_44000</name>
</gene>
<dbReference type="EMBL" id="BAABKX010000018">
    <property type="protein sequence ID" value="GAA5059700.1"/>
    <property type="molecule type" value="Genomic_DNA"/>
</dbReference>
<accession>A0AAV3UNA6</accession>
<dbReference type="Proteomes" id="UP001501729">
    <property type="component" value="Unassembled WGS sequence"/>
</dbReference>
<evidence type="ECO:0000313" key="2">
    <source>
        <dbReference type="Proteomes" id="UP001501729"/>
    </source>
</evidence>
<dbReference type="GeneID" id="68613738"/>
<protein>
    <recommendedName>
        <fullName evidence="3">Anti-sigma-28 factor FlgM C-terminal domain-containing protein</fullName>
    </recommendedName>
</protein>
<evidence type="ECO:0000313" key="1">
    <source>
        <dbReference type="EMBL" id="GAA5059700.1"/>
    </source>
</evidence>
<name>A0AAV3UNA6_9EURY</name>
<comment type="caution">
    <text evidence="1">The sequence shown here is derived from an EMBL/GenBank/DDBJ whole genome shotgun (WGS) entry which is preliminary data.</text>
</comment>
<evidence type="ECO:0008006" key="3">
    <source>
        <dbReference type="Google" id="ProtNLM"/>
    </source>
</evidence>
<organism evidence="1 2">
    <name type="scientific">Haladaptatus pallidirubidus</name>
    <dbReference type="NCBI Taxonomy" id="1008152"/>
    <lineage>
        <taxon>Archaea</taxon>
        <taxon>Methanobacteriati</taxon>
        <taxon>Methanobacteriota</taxon>
        <taxon>Stenosarchaea group</taxon>
        <taxon>Halobacteria</taxon>
        <taxon>Halobacteriales</taxon>
        <taxon>Haladaptataceae</taxon>
        <taxon>Haladaptatus</taxon>
    </lineage>
</organism>
<dbReference type="RefSeq" id="WP_227773535.1">
    <property type="nucleotide sequence ID" value="NZ_BAABKX010000018.1"/>
</dbReference>